<evidence type="ECO:0000256" key="2">
    <source>
        <dbReference type="ARBA" id="ARBA00022692"/>
    </source>
</evidence>
<evidence type="ECO:0000256" key="1">
    <source>
        <dbReference type="ARBA" id="ARBA00004141"/>
    </source>
</evidence>
<organism evidence="7 8">
    <name type="scientific">Armillaria borealis</name>
    <dbReference type="NCBI Taxonomy" id="47425"/>
    <lineage>
        <taxon>Eukaryota</taxon>
        <taxon>Fungi</taxon>
        <taxon>Dikarya</taxon>
        <taxon>Basidiomycota</taxon>
        <taxon>Agaricomycotina</taxon>
        <taxon>Agaricomycetes</taxon>
        <taxon>Agaricomycetidae</taxon>
        <taxon>Agaricales</taxon>
        <taxon>Marasmiineae</taxon>
        <taxon>Physalacriaceae</taxon>
        <taxon>Armillaria</taxon>
    </lineage>
</organism>
<gene>
    <name evidence="7" type="ORF">EV421DRAFT_1368525</name>
</gene>
<evidence type="ECO:0000256" key="4">
    <source>
        <dbReference type="ARBA" id="ARBA00023136"/>
    </source>
</evidence>
<evidence type="ECO:0000256" key="3">
    <source>
        <dbReference type="ARBA" id="ARBA00022989"/>
    </source>
</evidence>
<dbReference type="GO" id="GO:0016740">
    <property type="term" value="F:transferase activity"/>
    <property type="evidence" value="ECO:0007669"/>
    <property type="project" value="UniProtKB-KW"/>
</dbReference>
<feature type="transmembrane region" description="Helical" evidence="5">
    <location>
        <begin position="265"/>
        <end position="286"/>
    </location>
</feature>
<dbReference type="Proteomes" id="UP001175226">
    <property type="component" value="Unassembled WGS sequence"/>
</dbReference>
<evidence type="ECO:0000313" key="7">
    <source>
        <dbReference type="EMBL" id="KAK0421432.1"/>
    </source>
</evidence>
<feature type="transmembrane region" description="Helical" evidence="5">
    <location>
        <begin position="20"/>
        <end position="39"/>
    </location>
</feature>
<dbReference type="GO" id="GO:0016020">
    <property type="term" value="C:membrane"/>
    <property type="evidence" value="ECO:0007669"/>
    <property type="project" value="UniProtKB-SubCell"/>
</dbReference>
<accession>A0AA39IBM7</accession>
<comment type="subcellular location">
    <subcellularLocation>
        <location evidence="1">Membrane</location>
        <topology evidence="1">Multi-pass membrane protein</topology>
    </subcellularLocation>
</comment>
<protein>
    <submittedName>
        <fullName evidence="7">Membrane bound O-acyl transferase family-domain-containing protein</fullName>
    </submittedName>
</protein>
<name>A0AA39IBM7_9AGAR</name>
<evidence type="ECO:0000259" key="6">
    <source>
        <dbReference type="Pfam" id="PF13813"/>
    </source>
</evidence>
<dbReference type="EMBL" id="JAUEPT010000757">
    <property type="protein sequence ID" value="KAK0421432.1"/>
    <property type="molecule type" value="Genomic_DNA"/>
</dbReference>
<feature type="domain" description="Wax synthase" evidence="6">
    <location>
        <begin position="217"/>
        <end position="301"/>
    </location>
</feature>
<dbReference type="Pfam" id="PF13813">
    <property type="entry name" value="MBOAT_2"/>
    <property type="match status" value="1"/>
</dbReference>
<keyword evidence="3 5" id="KW-1133">Transmembrane helix</keyword>
<keyword evidence="2 5" id="KW-0812">Transmembrane</keyword>
<feature type="transmembrane region" description="Helical" evidence="5">
    <location>
        <begin position="298"/>
        <end position="320"/>
    </location>
</feature>
<feature type="transmembrane region" description="Helical" evidence="5">
    <location>
        <begin position="387"/>
        <end position="409"/>
    </location>
</feature>
<keyword evidence="8" id="KW-1185">Reference proteome</keyword>
<evidence type="ECO:0000256" key="5">
    <source>
        <dbReference type="SAM" id="Phobius"/>
    </source>
</evidence>
<keyword evidence="4 5" id="KW-0472">Membrane</keyword>
<feature type="transmembrane region" description="Helical" evidence="5">
    <location>
        <begin position="152"/>
        <end position="172"/>
    </location>
</feature>
<dbReference type="AlphaFoldDB" id="A0AA39IBM7"/>
<reference evidence="7" key="1">
    <citation type="submission" date="2023-06" db="EMBL/GenBank/DDBJ databases">
        <authorList>
            <consortium name="Lawrence Berkeley National Laboratory"/>
            <person name="Ahrendt S."/>
            <person name="Sahu N."/>
            <person name="Indic B."/>
            <person name="Wong-Bajracharya J."/>
            <person name="Merenyi Z."/>
            <person name="Ke H.-M."/>
            <person name="Monk M."/>
            <person name="Kocsube S."/>
            <person name="Drula E."/>
            <person name="Lipzen A."/>
            <person name="Balint B."/>
            <person name="Henrissat B."/>
            <person name="Andreopoulos B."/>
            <person name="Martin F.M."/>
            <person name="Harder C.B."/>
            <person name="Rigling D."/>
            <person name="Ford K.L."/>
            <person name="Foster G.D."/>
            <person name="Pangilinan J."/>
            <person name="Papanicolaou A."/>
            <person name="Barry K."/>
            <person name="LaButti K."/>
            <person name="Viragh M."/>
            <person name="Koriabine M."/>
            <person name="Yan M."/>
            <person name="Riley R."/>
            <person name="Champramary S."/>
            <person name="Plett K.L."/>
            <person name="Tsai I.J."/>
            <person name="Slot J."/>
            <person name="Sipos G."/>
            <person name="Plett J."/>
            <person name="Nagy L.G."/>
            <person name="Grigoriev I.V."/>
        </authorList>
    </citation>
    <scope>NUCLEOTIDE SEQUENCE</scope>
    <source>
        <strain evidence="7">FPL87.14</strain>
    </source>
</reference>
<sequence length="536" mass="60120">MGQASTFYHSDPRLATAASLNTWLALLGMFTTLILSVSVRPCRFRFLFLLPVLFLATYIVCHGEGPQAMVANIIVSDLVLRSVDFMVLTDVQRVLKRKNQPKDEDISTAPFLRRLRWGFTLVCSPRGVGWTHEPILPPITSDRTRFLLKQTFRVVCCIVLSDMVAILVPYHAGISSWSGAALGAGLIGLSAYSSLGMAYGSLTIVVVGIGLWRPEECPWMYGQLRGAYTYRRFWGLVWHQVFRRPFTSPGRYLSREVFKLPRGSYASSLIQLYTAFFLSASLHLVMIYGGVKTWELDVFVVFFAQAGIVTLETVIISFGRRLGVPEHPGWRCAGYIWVAGCGVVLTQPLVRFAFREGLILPYYGMREYSITPILVCLSYEPFPVHLYSWPMSMIIPCIAFVIACTSPLYSVKQSTIVRAGQVSLPLALIRWRLAVQNPRDQKDTRSGQIETCERAGYYMNVPKLSLRLDMSKTSSKAAIQAAVRQRVPDNVGNVTKGLIVITCPCSHRHMHRDMITVQGVGVGYYQHKIPIRNGQP</sequence>
<feature type="transmembrane region" description="Helical" evidence="5">
    <location>
        <begin position="46"/>
        <end position="63"/>
    </location>
</feature>
<comment type="caution">
    <text evidence="7">The sequence shown here is derived from an EMBL/GenBank/DDBJ whole genome shotgun (WGS) entry which is preliminary data.</text>
</comment>
<feature type="transmembrane region" description="Helical" evidence="5">
    <location>
        <begin position="192"/>
        <end position="212"/>
    </location>
</feature>
<keyword evidence="7" id="KW-0808">Transferase</keyword>
<evidence type="ECO:0000313" key="8">
    <source>
        <dbReference type="Proteomes" id="UP001175226"/>
    </source>
</evidence>
<dbReference type="InterPro" id="IPR032805">
    <property type="entry name" value="Wax_synthase_dom"/>
</dbReference>
<feature type="transmembrane region" description="Helical" evidence="5">
    <location>
        <begin position="332"/>
        <end position="354"/>
    </location>
</feature>
<proteinExistence type="predicted"/>
<feature type="transmembrane region" description="Helical" evidence="5">
    <location>
        <begin position="69"/>
        <end position="88"/>
    </location>
</feature>